<dbReference type="Pfam" id="PF02614">
    <property type="entry name" value="UxaC"/>
    <property type="match status" value="1"/>
</dbReference>
<dbReference type="PANTHER" id="PTHR30068">
    <property type="entry name" value="URONATE ISOMERASE"/>
    <property type="match status" value="1"/>
</dbReference>
<evidence type="ECO:0000256" key="2">
    <source>
        <dbReference type="ARBA" id="ARBA00004892"/>
    </source>
</evidence>
<proteinExistence type="inferred from homology"/>
<keyword evidence="9" id="KW-1185">Reference proteome</keyword>
<comment type="catalytic activity">
    <reaction evidence="1 7">
        <text>D-glucuronate = D-fructuronate</text>
        <dbReference type="Rhea" id="RHEA:13049"/>
        <dbReference type="ChEBI" id="CHEBI:58720"/>
        <dbReference type="ChEBI" id="CHEBI:59863"/>
        <dbReference type="EC" id="5.3.1.12"/>
    </reaction>
</comment>
<dbReference type="GO" id="GO:0042840">
    <property type="term" value="P:D-glucuronate catabolic process"/>
    <property type="evidence" value="ECO:0007669"/>
    <property type="project" value="TreeGrafter"/>
</dbReference>
<organism evidence="8 9">
    <name type="scientific">Trabulsiella odontotermitis</name>
    <dbReference type="NCBI Taxonomy" id="379893"/>
    <lineage>
        <taxon>Bacteria</taxon>
        <taxon>Pseudomonadati</taxon>
        <taxon>Pseudomonadota</taxon>
        <taxon>Gammaproteobacteria</taxon>
        <taxon>Enterobacterales</taxon>
        <taxon>Enterobacteriaceae</taxon>
        <taxon>Trabulsiella</taxon>
    </lineage>
</organism>
<comment type="catalytic activity">
    <reaction evidence="7">
        <text>aldehydo-D-galacturonate = keto-D-tagaturonate</text>
        <dbReference type="Rhea" id="RHEA:27702"/>
        <dbReference type="ChEBI" id="CHEBI:12952"/>
        <dbReference type="ChEBI" id="CHEBI:17886"/>
    </reaction>
</comment>
<dbReference type="EMBL" id="JNGI01000152">
    <property type="protein sequence ID" value="KNC90402.1"/>
    <property type="molecule type" value="Genomic_DNA"/>
</dbReference>
<protein>
    <recommendedName>
        <fullName evidence="5 7">Uronate isomerase</fullName>
        <ecNumber evidence="4 7">5.3.1.12</ecNumber>
    </recommendedName>
    <alternativeName>
        <fullName evidence="7">Glucuronate isomerase</fullName>
    </alternativeName>
    <alternativeName>
        <fullName evidence="7">Uronic isomerase</fullName>
    </alternativeName>
</protein>
<dbReference type="Gene3D" id="1.10.2020.10">
    <property type="entry name" value="uronate isomerase, domain 2, chain A"/>
    <property type="match status" value="1"/>
</dbReference>
<dbReference type="EC" id="5.3.1.12" evidence="4 7"/>
<evidence type="ECO:0000256" key="7">
    <source>
        <dbReference type="HAMAP-Rule" id="MF_00675"/>
    </source>
</evidence>
<dbReference type="PANTHER" id="PTHR30068:SF4">
    <property type="entry name" value="URONATE ISOMERASE"/>
    <property type="match status" value="1"/>
</dbReference>
<dbReference type="AlphaFoldDB" id="A0A0L0GN51"/>
<evidence type="ECO:0000256" key="6">
    <source>
        <dbReference type="ARBA" id="ARBA00023235"/>
    </source>
</evidence>
<sequence length="468" mass="53616">MSFINDSFMINNTPGVKLYCDIARTLPIIDFHCHLDAKEIYENKTFDHITRLWLAGDHYKWRAMRANGISEDFITGDASAEDKFRAWAETVEACFGNPLYHWTHLELKFYFGIDETLNRNNWREIMTRCNRQLSGADFTPRGLISRSNVEVICTTDSPLDSLEYHRLLRDDDSFPVKVLPTFRPDDVFENDPQRFGQFIEKLSAMTGQAIVSLTDFSQAIEQRIDWFHDSGCRISDHGPLAIGFRDAAPGEAERLFARKRAGEALSSTEQEVLTSALFLMLARHYKARKWAMQIHFGAIRNNNSRMLQAVGINSGFDSINDQTDLAANLNQFLDALAKRNELPKTILYNLNASYNDVVASTIANFQSAEEGVKSPIQFGSGWWFNDTRRGMENQLNTLADQGLLMNFIGMLTDSRSLISYTRHDYFRRILCNLIGGWVAHGEIPDDREILTRMIKNICHDNASHYFNF</sequence>
<dbReference type="RefSeq" id="WP_049857741.1">
    <property type="nucleotide sequence ID" value="NZ_JNGI01000152.1"/>
</dbReference>
<dbReference type="UniPathway" id="UPA00246"/>
<keyword evidence="6 7" id="KW-0413">Isomerase</keyword>
<dbReference type="OrthoDB" id="9766564at2"/>
<dbReference type="HAMAP" id="MF_00675">
    <property type="entry name" value="UxaC"/>
    <property type="match status" value="1"/>
</dbReference>
<dbReference type="GO" id="GO:0008880">
    <property type="term" value="F:glucuronate isomerase activity"/>
    <property type="evidence" value="ECO:0007669"/>
    <property type="project" value="UniProtKB-UniRule"/>
</dbReference>
<reference evidence="8 9" key="1">
    <citation type="journal article" date="2015" name="Appl. Environ. Microbiol.">
        <title>The Enterobacterium Trabulsiella odontotermitis Presents Novel Adaptations Related to Its Association with Fungus-Growing Termites.</title>
        <authorList>
            <person name="Sapountzis P."/>
            <person name="Gruntjes T."/>
            <person name="Otani S."/>
            <person name="Estevez J."/>
            <person name="da Costa R.R."/>
            <person name="Plunkett G.3rd."/>
            <person name="Perna N.T."/>
            <person name="Poulsen M."/>
        </authorList>
    </citation>
    <scope>NUCLEOTIDE SEQUENCE [LARGE SCALE GENOMIC DNA]</scope>
    <source>
        <strain evidence="8 9">12</strain>
    </source>
</reference>
<accession>A0A0L0GN51</accession>
<comment type="caution">
    <text evidence="8">The sequence shown here is derived from an EMBL/GenBank/DDBJ whole genome shotgun (WGS) entry which is preliminary data.</text>
</comment>
<evidence type="ECO:0000256" key="1">
    <source>
        <dbReference type="ARBA" id="ARBA00001165"/>
    </source>
</evidence>
<dbReference type="PATRIC" id="fig|379893.4.peg.953"/>
<dbReference type="InterPro" id="IPR032466">
    <property type="entry name" value="Metal_Hydrolase"/>
</dbReference>
<comment type="similarity">
    <text evidence="3 7">Belongs to the metallo-dependent hydrolases superfamily. Uronate isomerase family.</text>
</comment>
<evidence type="ECO:0000313" key="8">
    <source>
        <dbReference type="EMBL" id="KNC90402.1"/>
    </source>
</evidence>
<dbReference type="SUPFAM" id="SSF51556">
    <property type="entry name" value="Metallo-dependent hydrolases"/>
    <property type="match status" value="1"/>
</dbReference>
<evidence type="ECO:0000256" key="5">
    <source>
        <dbReference type="ARBA" id="ARBA00020555"/>
    </source>
</evidence>
<dbReference type="STRING" id="379893.GCA_001297775_04270"/>
<evidence type="ECO:0000313" key="9">
    <source>
        <dbReference type="Proteomes" id="UP000037393"/>
    </source>
</evidence>
<comment type="pathway">
    <text evidence="2 7">Carbohydrate metabolism; pentose and glucuronate interconversion.</text>
</comment>
<gene>
    <name evidence="7" type="primary">uxaC</name>
    <name evidence="8" type="ORF">GM31_04670</name>
</gene>
<dbReference type="NCBIfam" id="NF002794">
    <property type="entry name" value="PRK02925.1"/>
    <property type="match status" value="1"/>
</dbReference>
<dbReference type="Proteomes" id="UP000037393">
    <property type="component" value="Unassembled WGS sequence"/>
</dbReference>
<evidence type="ECO:0000256" key="3">
    <source>
        <dbReference type="ARBA" id="ARBA00008397"/>
    </source>
</evidence>
<dbReference type="InterPro" id="IPR003766">
    <property type="entry name" value="Uronate_isomerase"/>
</dbReference>
<evidence type="ECO:0000256" key="4">
    <source>
        <dbReference type="ARBA" id="ARBA00012546"/>
    </source>
</evidence>
<name>A0A0L0GN51_9ENTR</name>
<dbReference type="GO" id="GO:0019698">
    <property type="term" value="P:D-galacturonate catabolic process"/>
    <property type="evidence" value="ECO:0007669"/>
    <property type="project" value="TreeGrafter"/>
</dbReference>
<dbReference type="Gene3D" id="3.20.20.140">
    <property type="entry name" value="Metal-dependent hydrolases"/>
    <property type="match status" value="1"/>
</dbReference>